<reference evidence="2 3" key="1">
    <citation type="submission" date="2023-05" db="EMBL/GenBank/DDBJ databases">
        <title>B98-5 Cell Line De Novo Hybrid Assembly: An Optical Mapping Approach.</title>
        <authorList>
            <person name="Kananen K."/>
            <person name="Auerbach J.A."/>
            <person name="Kautto E."/>
            <person name="Blachly J.S."/>
        </authorList>
    </citation>
    <scope>NUCLEOTIDE SEQUENCE [LARGE SCALE GENOMIC DNA]</scope>
    <source>
        <strain evidence="2">B95-8</strain>
        <tissue evidence="2">Cell line</tissue>
    </source>
</reference>
<name>A0ABQ9WC36_SAGOE</name>
<feature type="non-terminal residue" evidence="2">
    <location>
        <position position="129"/>
    </location>
</feature>
<keyword evidence="3" id="KW-1185">Reference proteome</keyword>
<evidence type="ECO:0000313" key="3">
    <source>
        <dbReference type="Proteomes" id="UP001266305"/>
    </source>
</evidence>
<organism evidence="2 3">
    <name type="scientific">Saguinus oedipus</name>
    <name type="common">Cotton-top tamarin</name>
    <name type="synonym">Oedipomidas oedipus</name>
    <dbReference type="NCBI Taxonomy" id="9490"/>
    <lineage>
        <taxon>Eukaryota</taxon>
        <taxon>Metazoa</taxon>
        <taxon>Chordata</taxon>
        <taxon>Craniata</taxon>
        <taxon>Vertebrata</taxon>
        <taxon>Euteleostomi</taxon>
        <taxon>Mammalia</taxon>
        <taxon>Eutheria</taxon>
        <taxon>Euarchontoglires</taxon>
        <taxon>Primates</taxon>
        <taxon>Haplorrhini</taxon>
        <taxon>Platyrrhini</taxon>
        <taxon>Cebidae</taxon>
        <taxon>Callitrichinae</taxon>
        <taxon>Saguinus</taxon>
    </lineage>
</organism>
<comment type="caution">
    <text evidence="2">The sequence shown here is derived from an EMBL/GenBank/DDBJ whole genome shotgun (WGS) entry which is preliminary data.</text>
</comment>
<dbReference type="Proteomes" id="UP001266305">
    <property type="component" value="Unassembled WGS sequence"/>
</dbReference>
<sequence>MAMHTSGEGGLQGMFKAQRQGEPGAQNLRYSKSPALGKSQWPDLSPFAKSETGELLSTVAELTHTIRWPGEGRAQVWEGGGVYSPETREEMKTSGPHGLSAPILSPGVWWDPLHFLLQFQTLELQGAEH</sequence>
<feature type="region of interest" description="Disordered" evidence="1">
    <location>
        <begin position="19"/>
        <end position="44"/>
    </location>
</feature>
<protein>
    <submittedName>
        <fullName evidence="2">Uncharacterized protein</fullName>
    </submittedName>
</protein>
<evidence type="ECO:0000313" key="2">
    <source>
        <dbReference type="EMBL" id="KAK2118614.1"/>
    </source>
</evidence>
<dbReference type="EMBL" id="JASSZA010000002">
    <property type="protein sequence ID" value="KAK2118614.1"/>
    <property type="molecule type" value="Genomic_DNA"/>
</dbReference>
<accession>A0ABQ9WC36</accession>
<proteinExistence type="predicted"/>
<gene>
    <name evidence="2" type="ORF">P7K49_005501</name>
</gene>
<evidence type="ECO:0000256" key="1">
    <source>
        <dbReference type="SAM" id="MobiDB-lite"/>
    </source>
</evidence>